<gene>
    <name evidence="12" type="ORF">MtrunA17_Chr7g0265761</name>
</gene>
<dbReference type="InterPro" id="IPR041232">
    <property type="entry name" value="NPL"/>
</dbReference>
<feature type="compositionally biased region" description="Basic and acidic residues" evidence="10">
    <location>
        <begin position="191"/>
        <end position="208"/>
    </location>
</feature>
<keyword evidence="4 12" id="KW-0378">Hydrolase</keyword>
<evidence type="ECO:0000313" key="13">
    <source>
        <dbReference type="Proteomes" id="UP000265566"/>
    </source>
</evidence>
<dbReference type="GO" id="GO:0008270">
    <property type="term" value="F:zinc ion binding"/>
    <property type="evidence" value="ECO:0007669"/>
    <property type="project" value="UniProtKB-KW"/>
</dbReference>
<keyword evidence="9" id="KW-0863">Zinc-finger</keyword>
<keyword evidence="8" id="KW-0539">Nucleus</keyword>
<dbReference type="GO" id="GO:0005730">
    <property type="term" value="C:nucleolus"/>
    <property type="evidence" value="ECO:0007669"/>
    <property type="project" value="UniProtKB-SubCell"/>
</dbReference>
<evidence type="ECO:0000256" key="6">
    <source>
        <dbReference type="ARBA" id="ARBA00023015"/>
    </source>
</evidence>
<evidence type="ECO:0000256" key="5">
    <source>
        <dbReference type="ARBA" id="ARBA00022853"/>
    </source>
</evidence>
<accession>A0A396H772</accession>
<protein>
    <submittedName>
        <fullName evidence="12">Putative histone deacetylase transcription factor C2H2 family</fullName>
        <ecNumber evidence="12">3.5.1.98</ecNumber>
    </submittedName>
</protein>
<dbReference type="Gene3D" id="2.60.120.340">
    <property type="entry name" value="Nucleoplasmin core domain"/>
    <property type="match status" value="1"/>
</dbReference>
<evidence type="ECO:0000313" key="12">
    <source>
        <dbReference type="EMBL" id="RHN48623.1"/>
    </source>
</evidence>
<dbReference type="AlphaFoldDB" id="A0A396H772"/>
<feature type="compositionally biased region" description="Acidic residues" evidence="10">
    <location>
        <begin position="181"/>
        <end position="190"/>
    </location>
</feature>
<dbReference type="PROSITE" id="PS00028">
    <property type="entry name" value="ZINC_FINGER_C2H2_1"/>
    <property type="match status" value="1"/>
</dbReference>
<comment type="similarity">
    <text evidence="2">Belongs to the histone deacetylase HD2 family.</text>
</comment>
<keyword evidence="9" id="KW-0479">Metal-binding</keyword>
<organism evidence="12 13">
    <name type="scientific">Medicago truncatula</name>
    <name type="common">Barrel medic</name>
    <name type="synonym">Medicago tribuloides</name>
    <dbReference type="NCBI Taxonomy" id="3880"/>
    <lineage>
        <taxon>Eukaryota</taxon>
        <taxon>Viridiplantae</taxon>
        <taxon>Streptophyta</taxon>
        <taxon>Embryophyta</taxon>
        <taxon>Tracheophyta</taxon>
        <taxon>Spermatophyta</taxon>
        <taxon>Magnoliopsida</taxon>
        <taxon>eudicotyledons</taxon>
        <taxon>Gunneridae</taxon>
        <taxon>Pentapetalae</taxon>
        <taxon>rosids</taxon>
        <taxon>fabids</taxon>
        <taxon>Fabales</taxon>
        <taxon>Fabaceae</taxon>
        <taxon>Papilionoideae</taxon>
        <taxon>50 kb inversion clade</taxon>
        <taxon>NPAAA clade</taxon>
        <taxon>Hologalegina</taxon>
        <taxon>IRL clade</taxon>
        <taxon>Trifolieae</taxon>
        <taxon>Medicago</taxon>
    </lineage>
</organism>
<keyword evidence="5" id="KW-0156">Chromatin regulator</keyword>
<keyword evidence="7" id="KW-0804">Transcription</keyword>
<feature type="compositionally biased region" description="Acidic residues" evidence="10">
    <location>
        <begin position="154"/>
        <end position="170"/>
    </location>
</feature>
<dbReference type="Gramene" id="rna43362">
    <property type="protein sequence ID" value="RHN48623.1"/>
    <property type="gene ID" value="gene43362"/>
</dbReference>
<evidence type="ECO:0000256" key="8">
    <source>
        <dbReference type="ARBA" id="ARBA00023242"/>
    </source>
</evidence>
<dbReference type="InterPro" id="IPR013087">
    <property type="entry name" value="Znf_C2H2_type"/>
</dbReference>
<comment type="caution">
    <text evidence="12">The sequence shown here is derived from an EMBL/GenBank/DDBJ whole genome shotgun (WGS) entry which is preliminary data.</text>
</comment>
<proteinExistence type="inferred from homology"/>
<reference evidence="13" key="1">
    <citation type="journal article" date="2018" name="Nat. Plants">
        <title>Whole-genome landscape of Medicago truncatula symbiotic genes.</title>
        <authorList>
            <person name="Pecrix Y."/>
            <person name="Staton S.E."/>
            <person name="Sallet E."/>
            <person name="Lelandais-Briere C."/>
            <person name="Moreau S."/>
            <person name="Carrere S."/>
            <person name="Blein T."/>
            <person name="Jardinaud M.F."/>
            <person name="Latrasse D."/>
            <person name="Zouine M."/>
            <person name="Zahm M."/>
            <person name="Kreplak J."/>
            <person name="Mayjonade B."/>
            <person name="Satge C."/>
            <person name="Perez M."/>
            <person name="Cauet S."/>
            <person name="Marande W."/>
            <person name="Chantry-Darmon C."/>
            <person name="Lopez-Roques C."/>
            <person name="Bouchez O."/>
            <person name="Berard A."/>
            <person name="Debelle F."/>
            <person name="Munos S."/>
            <person name="Bendahmane A."/>
            <person name="Berges H."/>
            <person name="Niebel A."/>
            <person name="Buitink J."/>
            <person name="Frugier F."/>
            <person name="Benhamed M."/>
            <person name="Crespi M."/>
            <person name="Gouzy J."/>
            <person name="Gamas P."/>
        </authorList>
    </citation>
    <scope>NUCLEOTIDE SEQUENCE [LARGE SCALE GENOMIC DNA]</scope>
    <source>
        <strain evidence="13">cv. Jemalong A17</strain>
    </source>
</reference>
<feature type="region of interest" description="Disordered" evidence="10">
    <location>
        <begin position="138"/>
        <end position="289"/>
    </location>
</feature>
<evidence type="ECO:0000256" key="4">
    <source>
        <dbReference type="ARBA" id="ARBA00022801"/>
    </source>
</evidence>
<dbReference type="FunFam" id="2.60.120.340:FF:000004">
    <property type="entry name" value="Histone deacetylase HDT1"/>
    <property type="match status" value="1"/>
</dbReference>
<evidence type="ECO:0000256" key="10">
    <source>
        <dbReference type="SAM" id="MobiDB-lite"/>
    </source>
</evidence>
<evidence type="ECO:0000256" key="9">
    <source>
        <dbReference type="PROSITE-ProRule" id="PRU00042"/>
    </source>
</evidence>
<evidence type="ECO:0000256" key="2">
    <source>
        <dbReference type="ARBA" id="ARBA00006673"/>
    </source>
</evidence>
<evidence type="ECO:0000259" key="11">
    <source>
        <dbReference type="PROSITE" id="PS50157"/>
    </source>
</evidence>
<evidence type="ECO:0000256" key="7">
    <source>
        <dbReference type="ARBA" id="ARBA00023163"/>
    </source>
</evidence>
<dbReference type="Pfam" id="PF17800">
    <property type="entry name" value="NPL"/>
    <property type="match status" value="1"/>
</dbReference>
<dbReference type="EC" id="3.5.1.98" evidence="12"/>
<dbReference type="GO" id="GO:0141221">
    <property type="term" value="F:histone deacetylase activity, hydrolytic mechanism"/>
    <property type="evidence" value="ECO:0007669"/>
    <property type="project" value="UniProtKB-EC"/>
</dbReference>
<feature type="domain" description="C2H2-type" evidence="11">
    <location>
        <begin position="263"/>
        <end position="289"/>
    </location>
</feature>
<sequence length="289" mass="31794">MEFWGVEVKLGESLKVVPENSELIHISSACLGEVSKDKGSDPVSLYVKFDGQKLQLGTLSSEKFPQTSFDLVFGKKFELSHNWKYGSVFFSGFRIECEPEHDSYPFNTILYYTDSEEEDIPLNADNGKPVLEVNGAKPVVNASKQKKNQKDASTDDSSDSSDEDSSEDELMANGQIKSSSEDESDEDSDEETPKKTEGSNKRVAESSKETPVPVKKAKFVTPEKTGGRSSVHVDTPYPKQAGKSAANNKQPEKQETPKSSGDYSCKPCNRSFKTEDALGSHNKAKHSAK</sequence>
<dbReference type="Proteomes" id="UP000265566">
    <property type="component" value="Chromosome 7"/>
</dbReference>
<comment type="subcellular location">
    <subcellularLocation>
        <location evidence="1">Nucleus</location>
        <location evidence="1">Nucleolus</location>
    </subcellularLocation>
</comment>
<dbReference type="EMBL" id="PSQE01000007">
    <property type="protein sequence ID" value="RHN48623.1"/>
    <property type="molecule type" value="Genomic_DNA"/>
</dbReference>
<evidence type="ECO:0000256" key="1">
    <source>
        <dbReference type="ARBA" id="ARBA00004604"/>
    </source>
</evidence>
<evidence type="ECO:0000256" key="3">
    <source>
        <dbReference type="ARBA" id="ARBA00022491"/>
    </source>
</evidence>
<keyword evidence="9" id="KW-0862">Zinc</keyword>
<keyword evidence="3" id="KW-0678">Repressor</keyword>
<keyword evidence="6" id="KW-0805">Transcription regulation</keyword>
<name>A0A396H772_MEDTR</name>
<dbReference type="Pfam" id="PF13912">
    <property type="entry name" value="zf-C2H2_6"/>
    <property type="match status" value="1"/>
</dbReference>
<dbReference type="PROSITE" id="PS50157">
    <property type="entry name" value="ZINC_FINGER_C2H2_2"/>
    <property type="match status" value="1"/>
</dbReference>